<dbReference type="PANTHER" id="PTHR43333">
    <property type="entry name" value="2-HACID_DH_C DOMAIN-CONTAINING PROTEIN"/>
    <property type="match status" value="1"/>
</dbReference>
<sequence>MAEASLEIVVITQDVPGLAEGLAQACPTVRLHAGGTACDVLNDARGASVLIGLAQTITPALVAATPGLRWIQALTTGVDPLLSLDLSEEVIVTSARGVHGPQMSEMAFTHMLALARDLPRMVVNQHRQSWDRWPQRLLLGKTVVLVGVGAISEELAHRCKVFGMRVIGISDARTTGNGFDEIRTRRDLVASAAEADFLIVMAASTPQTRHLINADVLDALPAHAFLINLARGPVVDEAALIERLQSRRFAGAGLDVFNIEPLPADSPLWRLDNVLVTPHLGGMSDSYAQQLLPLVVHNLRAFAAGEFVRMQNRISIAPTGARA</sequence>
<dbReference type="SUPFAM" id="SSF51735">
    <property type="entry name" value="NAD(P)-binding Rossmann-fold domains"/>
    <property type="match status" value="1"/>
</dbReference>
<organism evidence="4 5">
    <name type="scientific">Bradyrhizobium archetypum</name>
    <dbReference type="NCBI Taxonomy" id="2721160"/>
    <lineage>
        <taxon>Bacteria</taxon>
        <taxon>Pseudomonadati</taxon>
        <taxon>Pseudomonadota</taxon>
        <taxon>Alphaproteobacteria</taxon>
        <taxon>Hyphomicrobiales</taxon>
        <taxon>Nitrobacteraceae</taxon>
        <taxon>Bradyrhizobium</taxon>
    </lineage>
</organism>
<keyword evidence="1" id="KW-0560">Oxidoreductase</keyword>
<dbReference type="GO" id="GO:0051287">
    <property type="term" value="F:NAD binding"/>
    <property type="evidence" value="ECO:0007669"/>
    <property type="project" value="InterPro"/>
</dbReference>
<dbReference type="InterPro" id="IPR036291">
    <property type="entry name" value="NAD(P)-bd_dom_sf"/>
</dbReference>
<protein>
    <submittedName>
        <fullName evidence="4">D-2-hydroxyacid dehydrogenase</fullName>
    </submittedName>
</protein>
<dbReference type="EMBL" id="JAAVLW010000002">
    <property type="protein sequence ID" value="NOJ45965.1"/>
    <property type="molecule type" value="Genomic_DNA"/>
</dbReference>
<feature type="domain" description="D-isomer specific 2-hydroxyacid dehydrogenase NAD-binding" evidence="3">
    <location>
        <begin position="109"/>
        <end position="281"/>
    </location>
</feature>
<accession>A0A7Y4H1M0</accession>
<evidence type="ECO:0000313" key="5">
    <source>
        <dbReference type="Proteomes" id="UP000528734"/>
    </source>
</evidence>
<dbReference type="GO" id="GO:0016491">
    <property type="term" value="F:oxidoreductase activity"/>
    <property type="evidence" value="ECO:0007669"/>
    <property type="project" value="UniProtKB-KW"/>
</dbReference>
<proteinExistence type="predicted"/>
<reference evidence="4 5" key="1">
    <citation type="submission" date="2020-03" db="EMBL/GenBank/DDBJ databases">
        <title>Bradyrhizobium diversity isolated from nodules of Muelleranthus trifoliolatus.</title>
        <authorList>
            <person name="Klepa M."/>
            <person name="Helene L."/>
            <person name="Hungria M."/>
        </authorList>
    </citation>
    <scope>NUCLEOTIDE SEQUENCE [LARGE SCALE GENOMIC DNA]</scope>
    <source>
        <strain evidence="4 5">WSM 1744</strain>
    </source>
</reference>
<evidence type="ECO:0000256" key="1">
    <source>
        <dbReference type="ARBA" id="ARBA00023002"/>
    </source>
</evidence>
<dbReference type="Proteomes" id="UP000528734">
    <property type="component" value="Unassembled WGS sequence"/>
</dbReference>
<dbReference type="Pfam" id="PF02826">
    <property type="entry name" value="2-Hacid_dh_C"/>
    <property type="match status" value="1"/>
</dbReference>
<dbReference type="PANTHER" id="PTHR43333:SF1">
    <property type="entry name" value="D-ISOMER SPECIFIC 2-HYDROXYACID DEHYDROGENASE NAD-BINDING DOMAIN-CONTAINING PROTEIN"/>
    <property type="match status" value="1"/>
</dbReference>
<dbReference type="SUPFAM" id="SSF52283">
    <property type="entry name" value="Formate/glycerate dehydrogenase catalytic domain-like"/>
    <property type="match status" value="1"/>
</dbReference>
<dbReference type="Gene3D" id="3.40.50.720">
    <property type="entry name" value="NAD(P)-binding Rossmann-like Domain"/>
    <property type="match status" value="2"/>
</dbReference>
<dbReference type="CDD" id="cd05300">
    <property type="entry name" value="2-Hacid_dh_1"/>
    <property type="match status" value="1"/>
</dbReference>
<keyword evidence="5" id="KW-1185">Reference proteome</keyword>
<evidence type="ECO:0000313" key="4">
    <source>
        <dbReference type="EMBL" id="NOJ45965.1"/>
    </source>
</evidence>
<dbReference type="InterPro" id="IPR006140">
    <property type="entry name" value="D-isomer_DH_NAD-bd"/>
</dbReference>
<keyword evidence="2" id="KW-0520">NAD</keyword>
<dbReference type="RefSeq" id="WP_171708851.1">
    <property type="nucleotide sequence ID" value="NZ_JAAVLW010000002.1"/>
</dbReference>
<name>A0A7Y4H1M0_9BRAD</name>
<evidence type="ECO:0000259" key="3">
    <source>
        <dbReference type="Pfam" id="PF02826"/>
    </source>
</evidence>
<comment type="caution">
    <text evidence="4">The sequence shown here is derived from an EMBL/GenBank/DDBJ whole genome shotgun (WGS) entry which is preliminary data.</text>
</comment>
<evidence type="ECO:0000256" key="2">
    <source>
        <dbReference type="ARBA" id="ARBA00023027"/>
    </source>
</evidence>
<gene>
    <name evidence="4" type="ORF">HCN50_06800</name>
</gene>
<dbReference type="AlphaFoldDB" id="A0A7Y4H1M0"/>